<accession>A0A7L8A1G1</accession>
<name>A0A7L8A1G1_PHODP</name>
<gene>
    <name evidence="2" type="ORF">IC627_09545</name>
</gene>
<proteinExistence type="predicted"/>
<evidence type="ECO:0000256" key="1">
    <source>
        <dbReference type="SAM" id="Coils"/>
    </source>
</evidence>
<keyword evidence="1" id="KW-0175">Coiled coil</keyword>
<evidence type="ECO:0000313" key="2">
    <source>
        <dbReference type="EMBL" id="QOD55587.1"/>
    </source>
</evidence>
<sequence length="216" mass="24901">MAENIYNEAEQNLLEEQFNKLSVDLRYYVVEKVLGSRVNVKAYYDHLKDFEKFEKTIARLEKLKNEEYKEVALRESAEKLEADLKAQGYNVDFNQALESLKSLAKTTTSETTTKSTKSKENKKFDLQIGDSKFENKGMGGQGDQSAILEAIQKVNANQTLNDKWMYVVADQRERLISLVESKSITLKDDNKNKLTVDDIRNHFKIEKLAEKAEETE</sequence>
<protein>
    <submittedName>
        <fullName evidence="2">Uncharacterized protein</fullName>
    </submittedName>
</protein>
<evidence type="ECO:0000313" key="3">
    <source>
        <dbReference type="Proteomes" id="UP000516656"/>
    </source>
</evidence>
<dbReference type="Proteomes" id="UP000516656">
    <property type="component" value="Chromosome 1"/>
</dbReference>
<feature type="coiled-coil region" evidence="1">
    <location>
        <begin position="50"/>
        <end position="83"/>
    </location>
</feature>
<dbReference type="AlphaFoldDB" id="A0A7L8A1G1"/>
<dbReference type="EMBL" id="CP061854">
    <property type="protein sequence ID" value="QOD55587.1"/>
    <property type="molecule type" value="Genomic_DNA"/>
</dbReference>
<reference evidence="2 3" key="1">
    <citation type="submission" date="2020-09" db="EMBL/GenBank/DDBJ databases">
        <title>Complete, closed and curated genome sequences of Photobacterium damselae subsp. piscicida isolates from Australia indicate localised evolution and additional plasmid-borne pathogenicity mechanisms.</title>
        <authorList>
            <person name="Baseggio L."/>
            <person name="Silayeva O."/>
            <person name="Buller N."/>
            <person name="Landos M."/>
            <person name="Engelstaedter J."/>
            <person name="Barnes A.C."/>
        </authorList>
    </citation>
    <scope>NUCLEOTIDE SEQUENCE [LARGE SCALE GENOMIC DNA]</scope>
    <source>
        <strain evidence="2 3">AS-16-0540-1</strain>
    </source>
</reference>
<organism evidence="2 3">
    <name type="scientific">Photobacterium damsela subsp. piscicida</name>
    <name type="common">Pasteurella piscicida</name>
    <dbReference type="NCBI Taxonomy" id="38294"/>
    <lineage>
        <taxon>Bacteria</taxon>
        <taxon>Pseudomonadati</taxon>
        <taxon>Pseudomonadota</taxon>
        <taxon>Gammaproteobacteria</taxon>
        <taxon>Vibrionales</taxon>
        <taxon>Vibrionaceae</taxon>
        <taxon>Photobacterium</taxon>
    </lineage>
</organism>